<comment type="caution">
    <text evidence="2">The sequence shown here is derived from an EMBL/GenBank/DDBJ whole genome shotgun (WGS) entry which is preliminary data.</text>
</comment>
<evidence type="ECO:0000313" key="3">
    <source>
        <dbReference type="Proteomes" id="UP000315736"/>
    </source>
</evidence>
<keyword evidence="1" id="KW-1133">Transmembrane helix</keyword>
<protein>
    <submittedName>
        <fullName evidence="2">Uncharacterized protein</fullName>
    </submittedName>
</protein>
<sequence length="339" mass="36597">MASLMLPQSFLPRRQRGFSLPELAVALTISSLILLGLVGYFLAQRQTSQVTTRLAEQQESLRVAYELLARDIREARYLPCGGAGNAQLVNGTLLQRVWQTPLEVLARPDSNFPAPSLPTPFEAYDTNGSAAIRRVKDTDAIVVRYARTDSIVSATRSGNVLTLDLSATPYNLAKLNLPKVGDSVVVCNFWNTVQTTVTAVGSGTLTVADLGNLNSQIDRVRIAKLEERLWFLGTTPENLGTTNCSDGKGKCSLYSVVAGQSAQEYVSGVEAIKLSRWCHQNGDLVLCPPNDNTNLTAVRFDALDILKPVSGAREAPSTTAAPPAVKLTSQPMIAVRNPL</sequence>
<dbReference type="EMBL" id="VJNB01000012">
    <property type="protein sequence ID" value="TSE18551.1"/>
    <property type="molecule type" value="Genomic_DNA"/>
</dbReference>
<dbReference type="OrthoDB" id="5496259at2"/>
<dbReference type="NCBIfam" id="TIGR02532">
    <property type="entry name" value="IV_pilin_GFxxxE"/>
    <property type="match status" value="1"/>
</dbReference>
<name>A0A554W4Q5_9BURK</name>
<dbReference type="RefSeq" id="WP_143891243.1">
    <property type="nucleotide sequence ID" value="NZ_VJNB01000012.1"/>
</dbReference>
<organism evidence="2 3">
    <name type="scientific">Tepidimonas alkaliphilus</name>
    <dbReference type="NCBI Taxonomy" id="2588942"/>
    <lineage>
        <taxon>Bacteria</taxon>
        <taxon>Pseudomonadati</taxon>
        <taxon>Pseudomonadota</taxon>
        <taxon>Betaproteobacteria</taxon>
        <taxon>Burkholderiales</taxon>
        <taxon>Tepidimonas</taxon>
    </lineage>
</organism>
<keyword evidence="3" id="KW-1185">Reference proteome</keyword>
<dbReference type="Proteomes" id="UP000315736">
    <property type="component" value="Unassembled WGS sequence"/>
</dbReference>
<dbReference type="InterPro" id="IPR012902">
    <property type="entry name" value="N_methyl_site"/>
</dbReference>
<keyword evidence="1" id="KW-0812">Transmembrane</keyword>
<gene>
    <name evidence="2" type="ORF">Talka_02048</name>
</gene>
<dbReference type="AlphaFoldDB" id="A0A554W4Q5"/>
<proteinExistence type="predicted"/>
<evidence type="ECO:0000256" key="1">
    <source>
        <dbReference type="SAM" id="Phobius"/>
    </source>
</evidence>
<reference evidence="2 3" key="1">
    <citation type="submission" date="2019-07" db="EMBL/GenBank/DDBJ databases">
        <title>Tepidimonas alkaliphilus YIM 72238 draft genome.</title>
        <authorList>
            <person name="Da Costa M.S."/>
            <person name="Froufe H.J.C."/>
            <person name="Egas C."/>
            <person name="Albuquerque L."/>
        </authorList>
    </citation>
    <scope>NUCLEOTIDE SEQUENCE [LARGE SCALE GENOMIC DNA]</scope>
    <source>
        <strain evidence="2 3">YIM 72238</strain>
    </source>
</reference>
<evidence type="ECO:0000313" key="2">
    <source>
        <dbReference type="EMBL" id="TSE18551.1"/>
    </source>
</evidence>
<accession>A0A554W4Q5</accession>
<dbReference type="Pfam" id="PF07963">
    <property type="entry name" value="N_methyl"/>
    <property type="match status" value="1"/>
</dbReference>
<dbReference type="PROSITE" id="PS00409">
    <property type="entry name" value="PROKAR_NTER_METHYL"/>
    <property type="match status" value="1"/>
</dbReference>
<feature type="transmembrane region" description="Helical" evidence="1">
    <location>
        <begin position="20"/>
        <end position="43"/>
    </location>
</feature>
<keyword evidence="1" id="KW-0472">Membrane</keyword>